<reference evidence="1" key="1">
    <citation type="submission" date="2021-02" db="EMBL/GenBank/DDBJ databases">
        <authorList>
            <consortium name="DOE Joint Genome Institute"/>
            <person name="Ahrendt S."/>
            <person name="Looney B.P."/>
            <person name="Miyauchi S."/>
            <person name="Morin E."/>
            <person name="Drula E."/>
            <person name="Courty P.E."/>
            <person name="Chicoki N."/>
            <person name="Fauchery L."/>
            <person name="Kohler A."/>
            <person name="Kuo A."/>
            <person name="Labutti K."/>
            <person name="Pangilinan J."/>
            <person name="Lipzen A."/>
            <person name="Riley R."/>
            <person name="Andreopoulos W."/>
            <person name="He G."/>
            <person name="Johnson J."/>
            <person name="Barry K.W."/>
            <person name="Grigoriev I.V."/>
            <person name="Nagy L."/>
            <person name="Hibbett D."/>
            <person name="Henrissat B."/>
            <person name="Matheny P.B."/>
            <person name="Labbe J."/>
            <person name="Martin F."/>
        </authorList>
    </citation>
    <scope>NUCLEOTIDE SEQUENCE</scope>
    <source>
        <strain evidence="1">FP105234-sp</strain>
    </source>
</reference>
<protein>
    <submittedName>
        <fullName evidence="1">Uncharacterized protein</fullName>
    </submittedName>
</protein>
<name>A0ACB8R386_9AGAM</name>
<proteinExistence type="predicted"/>
<evidence type="ECO:0000313" key="1">
    <source>
        <dbReference type="EMBL" id="KAI0038357.1"/>
    </source>
</evidence>
<keyword evidence="2" id="KW-1185">Reference proteome</keyword>
<dbReference type="Proteomes" id="UP000814033">
    <property type="component" value="Unassembled WGS sequence"/>
</dbReference>
<organism evidence="1 2">
    <name type="scientific">Auriscalpium vulgare</name>
    <dbReference type="NCBI Taxonomy" id="40419"/>
    <lineage>
        <taxon>Eukaryota</taxon>
        <taxon>Fungi</taxon>
        <taxon>Dikarya</taxon>
        <taxon>Basidiomycota</taxon>
        <taxon>Agaricomycotina</taxon>
        <taxon>Agaricomycetes</taxon>
        <taxon>Russulales</taxon>
        <taxon>Auriscalpiaceae</taxon>
        <taxon>Auriscalpium</taxon>
    </lineage>
</organism>
<gene>
    <name evidence="1" type="ORF">FA95DRAFT_1229427</name>
</gene>
<comment type="caution">
    <text evidence="1">The sequence shown here is derived from an EMBL/GenBank/DDBJ whole genome shotgun (WGS) entry which is preliminary data.</text>
</comment>
<dbReference type="EMBL" id="MU276521">
    <property type="protein sequence ID" value="KAI0038357.1"/>
    <property type="molecule type" value="Genomic_DNA"/>
</dbReference>
<evidence type="ECO:0000313" key="2">
    <source>
        <dbReference type="Proteomes" id="UP000814033"/>
    </source>
</evidence>
<accession>A0ACB8R386</accession>
<reference evidence="1" key="2">
    <citation type="journal article" date="2022" name="New Phytol.">
        <title>Evolutionary transition to the ectomycorrhizal habit in the genomes of a hyperdiverse lineage of mushroom-forming fungi.</title>
        <authorList>
            <person name="Looney B."/>
            <person name="Miyauchi S."/>
            <person name="Morin E."/>
            <person name="Drula E."/>
            <person name="Courty P.E."/>
            <person name="Kohler A."/>
            <person name="Kuo A."/>
            <person name="LaButti K."/>
            <person name="Pangilinan J."/>
            <person name="Lipzen A."/>
            <person name="Riley R."/>
            <person name="Andreopoulos W."/>
            <person name="He G."/>
            <person name="Johnson J."/>
            <person name="Nolan M."/>
            <person name="Tritt A."/>
            <person name="Barry K.W."/>
            <person name="Grigoriev I.V."/>
            <person name="Nagy L.G."/>
            <person name="Hibbett D."/>
            <person name="Henrissat B."/>
            <person name="Matheny P.B."/>
            <person name="Labbe J."/>
            <person name="Martin F.M."/>
        </authorList>
    </citation>
    <scope>NUCLEOTIDE SEQUENCE</scope>
    <source>
        <strain evidence="1">FP105234-sp</strain>
    </source>
</reference>
<sequence>MTAHVDVPQRTVARLATPPSTPGRHMPSASSSAHGLLNSGRTTSQVPQSQVPQSQVPRSQVQQSQPTAKAAPSTGWKREPRTPTSSSSSNEPSPPSTPQRRQATAPPGNLTPSTPRRRGATPVADNYSSPQLHPDAKAIAVANAYAWWVVVIGKEPGVYHGIVRELRWETCVASVSCRQARRATPMSSSPRTTCSGVSTRVSRSLYELLRSSFLVAEASVSAVPTVSS</sequence>